<dbReference type="AlphaFoldDB" id="A0A420JB15"/>
<dbReference type="Proteomes" id="UP000285326">
    <property type="component" value="Unassembled WGS sequence"/>
</dbReference>
<organism evidence="1 2">
    <name type="scientific">Golovinomyces cichoracearum</name>
    <dbReference type="NCBI Taxonomy" id="62708"/>
    <lineage>
        <taxon>Eukaryota</taxon>
        <taxon>Fungi</taxon>
        <taxon>Dikarya</taxon>
        <taxon>Ascomycota</taxon>
        <taxon>Pezizomycotina</taxon>
        <taxon>Leotiomycetes</taxon>
        <taxon>Erysiphales</taxon>
        <taxon>Erysiphaceae</taxon>
        <taxon>Golovinomyces</taxon>
    </lineage>
</organism>
<reference evidence="1 2" key="1">
    <citation type="journal article" date="2018" name="BMC Genomics">
        <title>Comparative genome analyses reveal sequence features reflecting distinct modes of host-adaptation between dicot and monocot powdery mildew.</title>
        <authorList>
            <person name="Wu Y."/>
            <person name="Ma X."/>
            <person name="Pan Z."/>
            <person name="Kale S.D."/>
            <person name="Song Y."/>
            <person name="King H."/>
            <person name="Zhang Q."/>
            <person name="Presley C."/>
            <person name="Deng X."/>
            <person name="Wei C.I."/>
            <person name="Xiao S."/>
        </authorList>
    </citation>
    <scope>NUCLEOTIDE SEQUENCE [LARGE SCALE GENOMIC DNA]</scope>
    <source>
        <strain evidence="1">UMSG1</strain>
    </source>
</reference>
<accession>A0A420JB15</accession>
<protein>
    <submittedName>
        <fullName evidence="1">Uncharacterized protein</fullName>
    </submittedName>
</protein>
<sequence length="39" mass="4760">MKWQHQKLIDTLPKPKKTFKERRMKVMSRGYNNPRGQTT</sequence>
<evidence type="ECO:0000313" key="2">
    <source>
        <dbReference type="Proteomes" id="UP000285326"/>
    </source>
</evidence>
<dbReference type="EMBL" id="MCBS01014911">
    <property type="protein sequence ID" value="RKF83998.1"/>
    <property type="molecule type" value="Genomic_DNA"/>
</dbReference>
<comment type="caution">
    <text evidence="1">The sequence shown here is derived from an EMBL/GenBank/DDBJ whole genome shotgun (WGS) entry which is preliminary data.</text>
</comment>
<gene>
    <name evidence="1" type="ORF">GcM1_149005</name>
</gene>
<proteinExistence type="predicted"/>
<evidence type="ECO:0000313" key="1">
    <source>
        <dbReference type="EMBL" id="RKF83998.1"/>
    </source>
</evidence>
<feature type="non-terminal residue" evidence="1">
    <location>
        <position position="39"/>
    </location>
</feature>
<name>A0A420JB15_9PEZI</name>